<dbReference type="Proteomes" id="UP000756346">
    <property type="component" value="Unassembled WGS sequence"/>
</dbReference>
<evidence type="ECO:0000313" key="3">
    <source>
        <dbReference type="Proteomes" id="UP000756346"/>
    </source>
</evidence>
<dbReference type="AlphaFoldDB" id="A0A9P8YDR9"/>
<evidence type="ECO:0008006" key="4">
    <source>
        <dbReference type="Google" id="ProtNLM"/>
    </source>
</evidence>
<evidence type="ECO:0000313" key="2">
    <source>
        <dbReference type="EMBL" id="KAH7037473.1"/>
    </source>
</evidence>
<gene>
    <name evidence="2" type="ORF">B0I36DRAFT_66649</name>
</gene>
<evidence type="ECO:0000256" key="1">
    <source>
        <dbReference type="SAM" id="SignalP"/>
    </source>
</evidence>
<feature type="chain" id="PRO_5040364823" description="Secreted protein" evidence="1">
    <location>
        <begin position="34"/>
        <end position="91"/>
    </location>
</feature>
<accession>A0A9P8YDR9</accession>
<keyword evidence="3" id="KW-1185">Reference proteome</keyword>
<proteinExistence type="predicted"/>
<organism evidence="2 3">
    <name type="scientific">Microdochium trichocladiopsis</name>
    <dbReference type="NCBI Taxonomy" id="1682393"/>
    <lineage>
        <taxon>Eukaryota</taxon>
        <taxon>Fungi</taxon>
        <taxon>Dikarya</taxon>
        <taxon>Ascomycota</taxon>
        <taxon>Pezizomycotina</taxon>
        <taxon>Sordariomycetes</taxon>
        <taxon>Xylariomycetidae</taxon>
        <taxon>Xylariales</taxon>
        <taxon>Microdochiaceae</taxon>
        <taxon>Microdochium</taxon>
    </lineage>
</organism>
<dbReference type="GeneID" id="70192730"/>
<protein>
    <recommendedName>
        <fullName evidence="4">Secreted protein</fullName>
    </recommendedName>
</protein>
<dbReference type="EMBL" id="JAGTJQ010000002">
    <property type="protein sequence ID" value="KAH7037473.1"/>
    <property type="molecule type" value="Genomic_DNA"/>
</dbReference>
<dbReference type="RefSeq" id="XP_046016594.1">
    <property type="nucleotide sequence ID" value="XM_046163184.1"/>
</dbReference>
<comment type="caution">
    <text evidence="2">The sequence shown here is derived from an EMBL/GenBank/DDBJ whole genome shotgun (WGS) entry which is preliminary data.</text>
</comment>
<sequence length="91" mass="10775">MNLFRHRRPCLTETPRWLLMLPMASMSVAFAWSTRKMPASTTTRCQLLVRDSVPHCPNRRENFGITCNRTAWSETDNYAFCMFTNLCLWPW</sequence>
<name>A0A9P8YDR9_9PEZI</name>
<keyword evidence="1" id="KW-0732">Signal</keyword>
<reference evidence="2" key="1">
    <citation type="journal article" date="2021" name="Nat. Commun.">
        <title>Genetic determinants of endophytism in the Arabidopsis root mycobiome.</title>
        <authorList>
            <person name="Mesny F."/>
            <person name="Miyauchi S."/>
            <person name="Thiergart T."/>
            <person name="Pickel B."/>
            <person name="Atanasova L."/>
            <person name="Karlsson M."/>
            <person name="Huettel B."/>
            <person name="Barry K.W."/>
            <person name="Haridas S."/>
            <person name="Chen C."/>
            <person name="Bauer D."/>
            <person name="Andreopoulos W."/>
            <person name="Pangilinan J."/>
            <person name="LaButti K."/>
            <person name="Riley R."/>
            <person name="Lipzen A."/>
            <person name="Clum A."/>
            <person name="Drula E."/>
            <person name="Henrissat B."/>
            <person name="Kohler A."/>
            <person name="Grigoriev I.V."/>
            <person name="Martin F.M."/>
            <person name="Hacquard S."/>
        </authorList>
    </citation>
    <scope>NUCLEOTIDE SEQUENCE</scope>
    <source>
        <strain evidence="2">MPI-CAGE-CH-0230</strain>
    </source>
</reference>
<feature type="signal peptide" evidence="1">
    <location>
        <begin position="1"/>
        <end position="33"/>
    </location>
</feature>